<keyword evidence="1" id="KW-0630">Potassium</keyword>
<comment type="function">
    <text evidence="1">Catalyzes the prenyl-FMN-dependent decarboxylation of pyrrole-2-carboxylate (P2C). Can also catalyze the carboxylation of pyrrole in the presence of elevated concentrations of CO(2) or bicarbonate.</text>
</comment>
<dbReference type="Proteomes" id="UP000556084">
    <property type="component" value="Unassembled WGS sequence"/>
</dbReference>
<comment type="cofactor">
    <cofactor evidence="1">
        <name>prenylated FMN</name>
        <dbReference type="ChEBI" id="CHEBI:87746"/>
    </cofactor>
    <text evidence="1">Binds 1 prenylated FMN per subunit.</text>
</comment>
<organism evidence="5 6">
    <name type="scientific">Streptomyces olivoverticillatus</name>
    <dbReference type="NCBI Taxonomy" id="66427"/>
    <lineage>
        <taxon>Bacteria</taxon>
        <taxon>Bacillati</taxon>
        <taxon>Actinomycetota</taxon>
        <taxon>Actinomycetes</taxon>
        <taxon>Kitasatosporales</taxon>
        <taxon>Streptomycetaceae</taxon>
        <taxon>Streptomyces</taxon>
    </lineage>
</organism>
<feature type="active site" description="Proton donor" evidence="1">
    <location>
        <position position="277"/>
    </location>
</feature>
<feature type="domain" description="3-octaprenyl-4-hydroxybenzoate carboxy-lyase-like N-terminal" evidence="3">
    <location>
        <begin position="11"/>
        <end position="90"/>
    </location>
</feature>
<dbReference type="GO" id="GO:0046281">
    <property type="term" value="P:cinnamic acid catabolic process"/>
    <property type="evidence" value="ECO:0007669"/>
    <property type="project" value="TreeGrafter"/>
</dbReference>
<dbReference type="SUPFAM" id="SSF143968">
    <property type="entry name" value="UbiD C-terminal domain-like"/>
    <property type="match status" value="1"/>
</dbReference>
<comment type="cofactor">
    <cofactor evidence="1">
        <name>Mn(2+)</name>
        <dbReference type="ChEBI" id="CHEBI:29035"/>
    </cofactor>
    <text evidence="1">Binds 1 Mn(2+) per subunit.</text>
</comment>
<gene>
    <name evidence="5" type="ORF">FHS39_002154</name>
</gene>
<dbReference type="RefSeq" id="WP_184348899.1">
    <property type="nucleotide sequence ID" value="NZ_JACHJH010000003.1"/>
</dbReference>
<feature type="binding site" evidence="1">
    <location>
        <position position="187"/>
    </location>
    <ligand>
        <name>Mn(2+)</name>
        <dbReference type="ChEBI" id="CHEBI:29035"/>
    </ligand>
</feature>
<dbReference type="InterPro" id="IPR049381">
    <property type="entry name" value="UbiD-like_C"/>
</dbReference>
<dbReference type="GO" id="GO:0046872">
    <property type="term" value="F:metal ion binding"/>
    <property type="evidence" value="ECO:0007669"/>
    <property type="project" value="UniProtKB-KW"/>
</dbReference>
<dbReference type="GO" id="GO:0005737">
    <property type="term" value="C:cytoplasm"/>
    <property type="evidence" value="ECO:0007669"/>
    <property type="project" value="TreeGrafter"/>
</dbReference>
<evidence type="ECO:0000313" key="6">
    <source>
        <dbReference type="Proteomes" id="UP000556084"/>
    </source>
</evidence>
<comment type="catalytic activity">
    <reaction evidence="1">
        <text>pyrrole-2-carboxylate + H(+) = 1H-pyrrole + CO2</text>
        <dbReference type="Rhea" id="RHEA:31375"/>
        <dbReference type="ChEBI" id="CHEBI:15378"/>
        <dbReference type="ChEBI" id="CHEBI:16526"/>
        <dbReference type="ChEBI" id="CHEBI:19203"/>
        <dbReference type="ChEBI" id="CHEBI:27660"/>
        <dbReference type="EC" id="4.1.1.93"/>
    </reaction>
</comment>
<feature type="binding site" evidence="1">
    <location>
        <position position="169"/>
    </location>
    <ligand>
        <name>prenylated FMN</name>
        <dbReference type="ChEBI" id="CHEBI:87746"/>
    </ligand>
</feature>
<feature type="binding site" evidence="1">
    <location>
        <position position="228"/>
    </location>
    <ligand>
        <name>prenylated FMN</name>
        <dbReference type="ChEBI" id="CHEBI:87746"/>
    </ligand>
</feature>
<dbReference type="SUPFAM" id="SSF50475">
    <property type="entry name" value="FMN-binding split barrel"/>
    <property type="match status" value="1"/>
</dbReference>
<dbReference type="EMBL" id="JACHJH010000003">
    <property type="protein sequence ID" value="MBB4893123.1"/>
    <property type="molecule type" value="Genomic_DNA"/>
</dbReference>
<comment type="caution">
    <text evidence="5">The sequence shown here is derived from an EMBL/GenBank/DDBJ whole genome shotgun (WGS) entry which is preliminary data.</text>
</comment>
<comment type="similarity">
    <text evidence="1">Belongs to the UbiD family. UbiD-like/FDC subfamily.</text>
</comment>
<dbReference type="InterPro" id="IPR002830">
    <property type="entry name" value="UbiD"/>
</dbReference>
<dbReference type="HAMAP" id="MF_01983">
    <property type="entry name" value="UbiD_FDC"/>
    <property type="match status" value="1"/>
</dbReference>
<sequence length="495" mass="53655">MKHLPSLRDYLDALADIDDLHVIDEEVDAELEIGAIARHTTEHGGPAQLLSRIRGHRPGFRVLAAPAALSSRPGSPYARAALSLGRGADTPPLALMDGLVAAQAAAPVPPVVVPSGKCQENVLLGEDADLTRFPFPFLHQGDGGRYANTIGTFVLRSPDRRWTNWGIARAMLHDAHRMATFTGSPQHIGVIDDLWRERGERTPFALVLGAEPAVSFVSAMSLPEETDEAAFLGAYFGKPLELVRCKTVDLEVPASAEIVIEGYIDHDDRIPEGPMGEMAGYIPEAHSWLLPAYHVTAITHRNDPIMPVVCAGKPVDEDHTLIGLTHSARWTHYLREAGIPVAAAWMIPETAVHVLAVTVDADWRETTSFTSSQELSRAIGEACNAFPHGGWWITRIMVLDHDLDPTDLRDVLWGFATRSHPSDGIHVVRDTAIMHLMVCYTDEERAAGTGPTVVFDCIGDPSLRSTAFADNYPQDVQQRALALIAGGLPPAAGIA</sequence>
<name>A0A7W7LMR3_9ACTN</name>
<dbReference type="GO" id="GO:0034941">
    <property type="term" value="F:pyrrole-2-carboxylate decarboxylase activity"/>
    <property type="evidence" value="ECO:0007669"/>
    <property type="project" value="UniProtKB-EC"/>
</dbReference>
<feature type="binding site" evidence="1">
    <location>
        <position position="187"/>
    </location>
    <ligand>
        <name>prenylated FMN</name>
        <dbReference type="ChEBI" id="CHEBI:87746"/>
    </ligand>
</feature>
<feature type="binding site" evidence="1">
    <location>
        <position position="165"/>
    </location>
    <ligand>
        <name>K(+)</name>
        <dbReference type="ChEBI" id="CHEBI:29103"/>
    </ligand>
</feature>
<dbReference type="Pfam" id="PF20695">
    <property type="entry name" value="UbiD_N"/>
    <property type="match status" value="1"/>
</dbReference>
<evidence type="ECO:0000313" key="5">
    <source>
        <dbReference type="EMBL" id="MBB4893123.1"/>
    </source>
</evidence>
<comment type="catalytic activity">
    <reaction evidence="1">
        <text>pyrrole-2-carboxylate + H2O = 1H-pyrrole + hydrogencarbonate</text>
        <dbReference type="Rhea" id="RHEA:31379"/>
        <dbReference type="ChEBI" id="CHEBI:15377"/>
        <dbReference type="ChEBI" id="CHEBI:17544"/>
        <dbReference type="ChEBI" id="CHEBI:19203"/>
        <dbReference type="ChEBI" id="CHEBI:27660"/>
        <dbReference type="EC" id="4.1.1.93"/>
    </reaction>
</comment>
<dbReference type="PANTHER" id="PTHR30108">
    <property type="entry name" value="3-OCTAPRENYL-4-HYDROXYBENZOATE CARBOXY-LYASE-RELATED"/>
    <property type="match status" value="1"/>
</dbReference>
<feature type="domain" description="3-octaprenyl-4-hydroxybenzoate carboxy-lyase-like Rift-related" evidence="2">
    <location>
        <begin position="115"/>
        <end position="314"/>
    </location>
</feature>
<comment type="caution">
    <text evidence="1">Lacks conserved residue(s) required for the propagation of feature annotation.</text>
</comment>
<evidence type="ECO:0000259" key="3">
    <source>
        <dbReference type="Pfam" id="PF20695"/>
    </source>
</evidence>
<dbReference type="EC" id="4.1.1.93" evidence="1"/>
<dbReference type="NCBIfam" id="TIGR00148">
    <property type="entry name" value="UbiD family decarboxylase"/>
    <property type="match status" value="1"/>
</dbReference>
<accession>A0A7W7LMR3</accession>
<proteinExistence type="inferred from homology"/>
<dbReference type="GO" id="GO:0033494">
    <property type="term" value="P:ferulate metabolic process"/>
    <property type="evidence" value="ECO:0007669"/>
    <property type="project" value="TreeGrafter"/>
</dbReference>
<dbReference type="Pfam" id="PF01977">
    <property type="entry name" value="UbiD"/>
    <property type="match status" value="1"/>
</dbReference>
<keyword evidence="1" id="KW-0288">FMN</keyword>
<reference evidence="5 6" key="1">
    <citation type="submission" date="2020-08" db="EMBL/GenBank/DDBJ databases">
        <title>Genomic Encyclopedia of Type Strains, Phase III (KMG-III): the genomes of soil and plant-associated and newly described type strains.</title>
        <authorList>
            <person name="Whitman W."/>
        </authorList>
    </citation>
    <scope>NUCLEOTIDE SEQUENCE [LARGE SCALE GENOMIC DNA]</scope>
    <source>
        <strain evidence="5 6">CECT 3266</strain>
    </source>
</reference>
<dbReference type="InterPro" id="IPR049383">
    <property type="entry name" value="UbiD-like_N"/>
</dbReference>
<keyword evidence="1" id="KW-0285">Flavoprotein</keyword>
<comment type="cofactor">
    <cofactor evidence="1">
        <name>K(+)</name>
        <dbReference type="ChEBI" id="CHEBI:29103"/>
    </cofactor>
    <text evidence="1">Binds 1 K(+) per subunit.</text>
</comment>
<feature type="binding site" evidence="1">
    <location>
        <position position="388"/>
    </location>
    <ligand>
        <name>prenylated FMN</name>
        <dbReference type="ChEBI" id="CHEBI:87746"/>
    </ligand>
</feature>
<dbReference type="Pfam" id="PF20696">
    <property type="entry name" value="UbiD_C"/>
    <property type="match status" value="1"/>
</dbReference>
<evidence type="ECO:0000259" key="2">
    <source>
        <dbReference type="Pfam" id="PF01977"/>
    </source>
</evidence>
<feature type="binding site" evidence="1">
    <location>
        <position position="220"/>
    </location>
    <ligand>
        <name>K(+)</name>
        <dbReference type="ChEBI" id="CHEBI:29103"/>
    </ligand>
</feature>
<dbReference type="Gene3D" id="3.40.1670.10">
    <property type="entry name" value="UbiD C-terminal domain-like"/>
    <property type="match status" value="1"/>
</dbReference>
<keyword evidence="1" id="KW-0210">Decarboxylase</keyword>
<feature type="binding site" evidence="1">
    <location>
        <position position="228"/>
    </location>
    <ligand>
        <name>Mn(2+)</name>
        <dbReference type="ChEBI" id="CHEBI:29035"/>
    </ligand>
</feature>
<keyword evidence="1" id="KW-0464">Manganese</keyword>
<dbReference type="InterPro" id="IPR032903">
    <property type="entry name" value="FDC-like"/>
</dbReference>
<evidence type="ECO:0000256" key="1">
    <source>
        <dbReference type="HAMAP-Rule" id="MF_01983"/>
    </source>
</evidence>
<dbReference type="AlphaFoldDB" id="A0A7W7LMR3"/>
<dbReference type="PANTHER" id="PTHR30108:SF17">
    <property type="entry name" value="FERULIC ACID DECARBOXYLASE 1"/>
    <property type="match status" value="1"/>
</dbReference>
<keyword evidence="6" id="KW-1185">Reference proteome</keyword>
<keyword evidence="1 5" id="KW-0456">Lyase</keyword>
<keyword evidence="1" id="KW-0058">Aromatic hydrocarbons catabolism</keyword>
<keyword evidence="1" id="KW-0479">Metal-binding</keyword>
<feature type="binding site" evidence="1">
    <location>
        <position position="186"/>
    </location>
    <ligand>
        <name>prenylated FMN</name>
        <dbReference type="ChEBI" id="CHEBI:87746"/>
    </ligand>
</feature>
<protein>
    <recommendedName>
        <fullName evidence="1">Pyrrole-2-carboxylic acid decarboxylase</fullName>
        <shortName evidence="1">P2C decarboxylase</shortName>
        <ecNumber evidence="1">4.1.1.93</ecNumber>
    </recommendedName>
</protein>
<comment type="subunit">
    <text evidence="1">Homodimer.</text>
</comment>
<evidence type="ECO:0000259" key="4">
    <source>
        <dbReference type="Pfam" id="PF20696"/>
    </source>
</evidence>
<feature type="binding site" evidence="1">
    <location>
        <position position="228"/>
    </location>
    <ligand>
        <name>K(+)</name>
        <dbReference type="ChEBI" id="CHEBI:29103"/>
    </ligand>
</feature>
<dbReference type="InterPro" id="IPR048304">
    <property type="entry name" value="UbiD_Rift_dom"/>
</dbReference>
<feature type="domain" description="3-octaprenyl-4-hydroxybenzoate carboxy-lyase-like C-terminal" evidence="4">
    <location>
        <begin position="319"/>
        <end position="457"/>
    </location>
</feature>